<feature type="compositionally biased region" description="Basic and acidic residues" evidence="1">
    <location>
        <begin position="117"/>
        <end position="137"/>
    </location>
</feature>
<reference evidence="2 3" key="1">
    <citation type="submission" date="2020-03" db="EMBL/GenBank/DDBJ databases">
        <title>Soil Listeria distribution.</title>
        <authorList>
            <person name="Liao J."/>
            <person name="Wiedmann M."/>
        </authorList>
    </citation>
    <scope>NUCLEOTIDE SEQUENCE [LARGE SCALE GENOMIC DNA]</scope>
    <source>
        <strain evidence="2 3">FSL L7-0072</strain>
    </source>
</reference>
<protein>
    <submittedName>
        <fullName evidence="2">P27 family phage terminase small subunit</fullName>
    </submittedName>
</protein>
<feature type="region of interest" description="Disordered" evidence="1">
    <location>
        <begin position="110"/>
        <end position="144"/>
    </location>
</feature>
<gene>
    <name evidence="2" type="ORF">HCB47_13270</name>
</gene>
<organism evidence="2 3">
    <name type="scientific">Listeria farberi</name>
    <dbReference type="NCBI Taxonomy" id="2713500"/>
    <lineage>
        <taxon>Bacteria</taxon>
        <taxon>Bacillati</taxon>
        <taxon>Bacillota</taxon>
        <taxon>Bacilli</taxon>
        <taxon>Bacillales</taxon>
        <taxon>Listeriaceae</taxon>
        <taxon>Listeria</taxon>
    </lineage>
</organism>
<evidence type="ECO:0000313" key="2">
    <source>
        <dbReference type="EMBL" id="MBC2288585.1"/>
    </source>
</evidence>
<proteinExistence type="predicted"/>
<comment type="caution">
    <text evidence="2">The sequence shown here is derived from an EMBL/GenBank/DDBJ whole genome shotgun (WGS) entry which is preliminary data.</text>
</comment>
<dbReference type="InterPro" id="IPR006448">
    <property type="entry name" value="Phage_term_ssu_P27"/>
</dbReference>
<dbReference type="RefSeq" id="WP_185608154.1">
    <property type="nucleotide sequence ID" value="NZ_JAARZO010000005.1"/>
</dbReference>
<dbReference type="Pfam" id="PF05119">
    <property type="entry name" value="Terminase_4"/>
    <property type="match status" value="1"/>
</dbReference>
<name>A0A7X0ZJR2_9LIST</name>
<evidence type="ECO:0000256" key="1">
    <source>
        <dbReference type="SAM" id="MobiDB-lite"/>
    </source>
</evidence>
<dbReference type="EMBL" id="JAARZO010000005">
    <property type="protein sequence ID" value="MBC2288585.1"/>
    <property type="molecule type" value="Genomic_DNA"/>
</dbReference>
<accession>A0A7X0ZJR2</accession>
<sequence length="144" mass="16702">MVTKKQKLEHLQGEKLKEKERILDVMIKADIYTITLDSLIELYLDAHEIYVSKYEAWKALGFPETKRHTNKAGATNATKHPLAQQVETWSLKKAKYLEMLGLTNKQYATNRVVGGGGKKDELEKPQEQHADELEEHRKKWRVKS</sequence>
<evidence type="ECO:0000313" key="3">
    <source>
        <dbReference type="Proteomes" id="UP000558070"/>
    </source>
</evidence>
<dbReference type="Proteomes" id="UP000558070">
    <property type="component" value="Unassembled WGS sequence"/>
</dbReference>
<dbReference type="AlphaFoldDB" id="A0A7X0ZJR2"/>